<dbReference type="GO" id="GO:0000139">
    <property type="term" value="C:Golgi membrane"/>
    <property type="evidence" value="ECO:0007669"/>
    <property type="project" value="InterPro"/>
</dbReference>
<protein>
    <submittedName>
        <fullName evidence="7">Uncharacterized protein</fullName>
    </submittedName>
</protein>
<evidence type="ECO:0000256" key="3">
    <source>
        <dbReference type="ARBA" id="ARBA00022989"/>
    </source>
</evidence>
<dbReference type="EMBL" id="CDMZ01002427">
    <property type="protein sequence ID" value="CEM42324.1"/>
    <property type="molecule type" value="Genomic_DNA"/>
</dbReference>
<comment type="subcellular location">
    <subcellularLocation>
        <location evidence="1">Membrane</location>
        <topology evidence="1">Multi-pass membrane protein</topology>
    </subcellularLocation>
</comment>
<reference evidence="7" key="1">
    <citation type="submission" date="2014-11" db="EMBL/GenBank/DDBJ databases">
        <authorList>
            <person name="Otto D Thomas"/>
            <person name="Naeem Raeece"/>
        </authorList>
    </citation>
    <scope>NUCLEOTIDE SEQUENCE</scope>
</reference>
<keyword evidence="4 6" id="KW-0472">Membrane</keyword>
<keyword evidence="2 6" id="KW-0812">Transmembrane</keyword>
<dbReference type="InterPro" id="IPR007271">
    <property type="entry name" value="Nuc_sug_transpt"/>
</dbReference>
<evidence type="ECO:0000256" key="6">
    <source>
        <dbReference type="SAM" id="Phobius"/>
    </source>
</evidence>
<feature type="region of interest" description="Disordered" evidence="5">
    <location>
        <begin position="307"/>
        <end position="356"/>
    </location>
</feature>
<name>A0A0G4HE46_9ALVE</name>
<organism evidence="7">
    <name type="scientific">Chromera velia CCMP2878</name>
    <dbReference type="NCBI Taxonomy" id="1169474"/>
    <lineage>
        <taxon>Eukaryota</taxon>
        <taxon>Sar</taxon>
        <taxon>Alveolata</taxon>
        <taxon>Colpodellida</taxon>
        <taxon>Chromeraceae</taxon>
        <taxon>Chromera</taxon>
    </lineage>
</organism>
<evidence type="ECO:0000256" key="2">
    <source>
        <dbReference type="ARBA" id="ARBA00022692"/>
    </source>
</evidence>
<evidence type="ECO:0000313" key="7">
    <source>
        <dbReference type="EMBL" id="CEM42324.1"/>
    </source>
</evidence>
<evidence type="ECO:0000256" key="5">
    <source>
        <dbReference type="SAM" id="MobiDB-lite"/>
    </source>
</evidence>
<accession>A0A0G4HE46</accession>
<evidence type="ECO:0000256" key="1">
    <source>
        <dbReference type="ARBA" id="ARBA00004141"/>
    </source>
</evidence>
<dbReference type="GO" id="GO:0015165">
    <property type="term" value="F:pyrimidine nucleotide-sugar transmembrane transporter activity"/>
    <property type="evidence" value="ECO:0007669"/>
    <property type="project" value="InterPro"/>
</dbReference>
<gene>
    <name evidence="7" type="ORF">Cvel_26654</name>
</gene>
<keyword evidence="3 6" id="KW-1133">Transmembrane helix</keyword>
<dbReference type="VEuPathDB" id="CryptoDB:Cvel_26654"/>
<proteinExistence type="predicted"/>
<feature type="transmembrane region" description="Helical" evidence="6">
    <location>
        <begin position="232"/>
        <end position="253"/>
    </location>
</feature>
<feature type="transmembrane region" description="Helical" evidence="6">
    <location>
        <begin position="56"/>
        <end position="75"/>
    </location>
</feature>
<dbReference type="AlphaFoldDB" id="A0A0G4HE46"/>
<dbReference type="PANTHER" id="PTHR10231">
    <property type="entry name" value="NUCLEOTIDE-SUGAR TRANSMEMBRANE TRANSPORTER"/>
    <property type="match status" value="1"/>
</dbReference>
<evidence type="ECO:0000256" key="4">
    <source>
        <dbReference type="ARBA" id="ARBA00023136"/>
    </source>
</evidence>
<sequence>MPQTSTVSPAVQVTCFVLMVIQRANHAFLVEFAKEKERPDKPGTYDYAFPRSNLTFTGQLLSLLVAWLLASIFYGRSGFEKSVDPSGIIKMWYVGVAYCFDDILELEANRYMDSATYTVLSQGKILLTAVLCEFAMKSDSNNFLVQFVQIKVTQCLATAVYTGVFFWREIWENGLFGGFTWKTVLLLIVGYLVKALLTQYVLKVLNSLLKNITEVLGMMGTYFERLAFKPEAVFRFSSFLAALQVMIAVIVYVGTKAEKQRNEEEMKKIRLEAGLESDSAPLSSGSFVQPSDALVWKRSVQDLEKGLVSNEKAGGGGERPQAVRQGSQLQQKFLEAASDRDRVSSGSLAGGDTRGR</sequence>
<dbReference type="PhylomeDB" id="A0A0G4HE46"/>